<evidence type="ECO:0000256" key="1">
    <source>
        <dbReference type="ARBA" id="ARBA00022741"/>
    </source>
</evidence>
<dbReference type="PANTHER" id="PTHR35372:SF2">
    <property type="entry name" value="SF3 HELICASE DOMAIN-CONTAINING PROTEIN"/>
    <property type="match status" value="1"/>
</dbReference>
<dbReference type="InterPro" id="IPR014818">
    <property type="entry name" value="Phage/plasmid_primase_P4_C"/>
</dbReference>
<accession>A0A848EYX8</accession>
<dbReference type="RefSeq" id="WP_002469793.1">
    <property type="nucleotide sequence ID" value="NZ_CP086659.1"/>
</dbReference>
<dbReference type="InterPro" id="IPR045455">
    <property type="entry name" value="NrS-1_pol-like_helicase"/>
</dbReference>
<dbReference type="NCBIfam" id="TIGR01613">
    <property type="entry name" value="primase_Cterm"/>
    <property type="match status" value="1"/>
</dbReference>
<dbReference type="InterPro" id="IPR027417">
    <property type="entry name" value="P-loop_NTPase"/>
</dbReference>
<keyword evidence="2" id="KW-0378">Hydrolase</keyword>
<name>A0A848EYX8_STACP</name>
<reference evidence="6 7" key="1">
    <citation type="submission" date="2020-04" db="EMBL/GenBank/DDBJ databases">
        <title>The Epidemiology and Molecular Characteristics of Linezolid-Resistant Staphylococcus capitis in Huashan Hospital, Shanghai.</title>
        <authorList>
            <person name="Ding L."/>
            <person name="Li P."/>
            <person name="Yang Y."/>
            <person name="Lin D."/>
            <person name="Xu X."/>
        </authorList>
    </citation>
    <scope>NUCLEOTIDE SEQUENCE [LARGE SCALE GENOMIC DNA]</scope>
    <source>
        <strain evidence="6 7">12-86</strain>
    </source>
</reference>
<comment type="caution">
    <text evidence="6">The sequence shown here is derived from an EMBL/GenBank/DDBJ whole genome shotgun (WGS) entry which is preliminary data.</text>
</comment>
<dbReference type="InterPro" id="IPR054468">
    <property type="entry name" value="NrSPol-like_HBD"/>
</dbReference>
<dbReference type="SMART" id="SM00885">
    <property type="entry name" value="D5_N"/>
    <property type="match status" value="1"/>
</dbReference>
<evidence type="ECO:0000256" key="2">
    <source>
        <dbReference type="ARBA" id="ARBA00022801"/>
    </source>
</evidence>
<evidence type="ECO:0000313" key="6">
    <source>
        <dbReference type="EMBL" id="NMK98311.1"/>
    </source>
</evidence>
<dbReference type="Pfam" id="PF19263">
    <property type="entry name" value="DUF5906"/>
    <property type="match status" value="1"/>
</dbReference>
<keyword evidence="3" id="KW-0347">Helicase</keyword>
<sequence>MYEEIPIDLMERDTWVCWKIEETANGRKTKRPINPNTGSYAKSNDSSTWSDYETAVEMSKNFDGIGFMLGDGIFGIDIDGVEKEIQEYLANEDVDNIVGEFIETMESYAEISPSGKGIHILVKGELPKGGRRRGNVEMYEELRFLTFTGFRIGRFKEIAVDEMGKINYLHNKYIAQPESETKQINTTKGTGNDLSAEELIDIAKKSKNGLRFTTLFEGDWTQFYDSQSEADMAFANDLAFWTARDASKMDDIFRKSNLYRDKWDEMRGKDTYGNITINNAIDSCTNEFIPEKTENDFQIFIMDDAVKPVKKDKRYSYDDTGNAERLKDRFGSFIRYNYTSKNWMFYDSKRWRIDDAGKMKGLVDKVIAGLKNEKISDSYDGYDTEEIKKFRTRHWKDSRNHNKKENMLKECQHLLPIHNHVFDSDFTLFNTQNGYIDLNTGQLLEHDKNKFFTKISKCEYTDNADCPKWEDFLNDIFLGNQELIKFIQRCVGYSLSGYTSEQVLFVLLGNGRNGKSVFLDIINEVFGNYATNIRPQAIMANNQKSDASPEIAKLDGARFVTTTEPNEGDRFDEGLIKQLTGGDKVTARKLYENEFEFVPQLKLWMATNHKPYVRGTDEGIWRRFVIIPFDKQIPLKEVDRDLTNKLKKELPAIMKWCVEGYLEWQKIGLAEPQSVKAQRDEYRTEMDSTELFLRDVCEMGETKFIRTSHLYKAYDIWARDNHQYRMSSRKFRNEMEKKFSVKKSSHEYYQGVQVEDEDYKPGFTIRNY</sequence>
<dbReference type="GO" id="GO:0004386">
    <property type="term" value="F:helicase activity"/>
    <property type="evidence" value="ECO:0007669"/>
    <property type="project" value="UniProtKB-KW"/>
</dbReference>
<dbReference type="InterPro" id="IPR006500">
    <property type="entry name" value="Helicase_put_C_phage/plasmid"/>
</dbReference>
<feature type="domain" description="SF3 helicase" evidence="5">
    <location>
        <begin position="482"/>
        <end position="642"/>
    </location>
</feature>
<gene>
    <name evidence="6" type="ORF">HHM13_09425</name>
</gene>
<evidence type="ECO:0000259" key="5">
    <source>
        <dbReference type="PROSITE" id="PS51206"/>
    </source>
</evidence>
<organism evidence="6 7">
    <name type="scientific">Staphylococcus capitis</name>
    <dbReference type="NCBI Taxonomy" id="29388"/>
    <lineage>
        <taxon>Bacteria</taxon>
        <taxon>Bacillati</taxon>
        <taxon>Bacillota</taxon>
        <taxon>Bacilli</taxon>
        <taxon>Bacillales</taxon>
        <taxon>Staphylococcaceae</taxon>
        <taxon>Staphylococcus</taxon>
    </lineage>
</organism>
<protein>
    <submittedName>
        <fullName evidence="6">DNA primase</fullName>
    </submittedName>
</protein>
<evidence type="ECO:0000313" key="7">
    <source>
        <dbReference type="Proteomes" id="UP000550736"/>
    </source>
</evidence>
<keyword evidence="4" id="KW-0067">ATP-binding</keyword>
<dbReference type="PANTHER" id="PTHR35372">
    <property type="entry name" value="ATP BINDING PROTEIN-RELATED"/>
    <property type="match status" value="1"/>
</dbReference>
<dbReference type="Pfam" id="PF22763">
    <property type="entry name" value="NrS1-1_pol-like_HBD"/>
    <property type="match status" value="1"/>
</dbReference>
<keyword evidence="1" id="KW-0547">Nucleotide-binding</keyword>
<dbReference type="Gene3D" id="3.40.50.300">
    <property type="entry name" value="P-loop containing nucleotide triphosphate hydrolases"/>
    <property type="match status" value="1"/>
</dbReference>
<dbReference type="SUPFAM" id="SSF52540">
    <property type="entry name" value="P-loop containing nucleoside triphosphate hydrolases"/>
    <property type="match status" value="1"/>
</dbReference>
<dbReference type="InterPro" id="IPR051620">
    <property type="entry name" value="ORF904-like_C"/>
</dbReference>
<evidence type="ECO:0000256" key="3">
    <source>
        <dbReference type="ARBA" id="ARBA00022806"/>
    </source>
</evidence>
<dbReference type="Proteomes" id="UP000550736">
    <property type="component" value="Unassembled WGS sequence"/>
</dbReference>
<dbReference type="AlphaFoldDB" id="A0A848EYX8"/>
<proteinExistence type="predicted"/>
<dbReference type="Pfam" id="PF03288">
    <property type="entry name" value="Pox_D5"/>
    <property type="match status" value="1"/>
</dbReference>
<dbReference type="InterPro" id="IPR014015">
    <property type="entry name" value="Helicase_SF3_DNA-vir"/>
</dbReference>
<dbReference type="Pfam" id="PF08706">
    <property type="entry name" value="D5_N"/>
    <property type="match status" value="1"/>
</dbReference>
<dbReference type="GO" id="GO:0016787">
    <property type="term" value="F:hydrolase activity"/>
    <property type="evidence" value="ECO:0007669"/>
    <property type="project" value="UniProtKB-KW"/>
</dbReference>
<evidence type="ECO:0000256" key="4">
    <source>
        <dbReference type="ARBA" id="ARBA00022840"/>
    </source>
</evidence>
<dbReference type="PROSITE" id="PS51206">
    <property type="entry name" value="SF3_HELICASE_1"/>
    <property type="match status" value="1"/>
</dbReference>
<dbReference type="EMBL" id="JABBLX010000034">
    <property type="protein sequence ID" value="NMK98311.1"/>
    <property type="molecule type" value="Genomic_DNA"/>
</dbReference>
<dbReference type="GO" id="GO:0005524">
    <property type="term" value="F:ATP binding"/>
    <property type="evidence" value="ECO:0007669"/>
    <property type="project" value="UniProtKB-KW"/>
</dbReference>
<dbReference type="InterPro" id="IPR004968">
    <property type="entry name" value="DNA_primase/NTPase_C"/>
</dbReference>